<organism evidence="9 10">
    <name type="scientific">Nakamurella flavida</name>
    <dbReference type="NCBI Taxonomy" id="363630"/>
    <lineage>
        <taxon>Bacteria</taxon>
        <taxon>Bacillati</taxon>
        <taxon>Actinomycetota</taxon>
        <taxon>Actinomycetes</taxon>
        <taxon>Nakamurellales</taxon>
        <taxon>Nakamurellaceae</taxon>
        <taxon>Nakamurella</taxon>
    </lineage>
</organism>
<feature type="transmembrane region" description="Helical" evidence="7">
    <location>
        <begin position="140"/>
        <end position="159"/>
    </location>
</feature>
<keyword evidence="10" id="KW-1185">Reference proteome</keyword>
<proteinExistence type="inferred from homology"/>
<comment type="subcellular location">
    <subcellularLocation>
        <location evidence="1">Cell membrane</location>
        <topology evidence="1">Multi-pass membrane protein</topology>
    </subcellularLocation>
</comment>
<feature type="transmembrane region" description="Helical" evidence="7">
    <location>
        <begin position="62"/>
        <end position="79"/>
    </location>
</feature>
<evidence type="ECO:0000259" key="8">
    <source>
        <dbReference type="Pfam" id="PF00892"/>
    </source>
</evidence>
<evidence type="ECO:0000256" key="2">
    <source>
        <dbReference type="ARBA" id="ARBA00007362"/>
    </source>
</evidence>
<accession>A0A938YH42</accession>
<dbReference type="AlphaFoldDB" id="A0A938YH42"/>
<dbReference type="GO" id="GO:0005886">
    <property type="term" value="C:plasma membrane"/>
    <property type="evidence" value="ECO:0007669"/>
    <property type="project" value="UniProtKB-SubCell"/>
</dbReference>
<feature type="transmembrane region" description="Helical" evidence="7">
    <location>
        <begin position="30"/>
        <end position="50"/>
    </location>
</feature>
<dbReference type="PANTHER" id="PTHR42920:SF5">
    <property type="entry name" value="EAMA DOMAIN-CONTAINING PROTEIN"/>
    <property type="match status" value="1"/>
</dbReference>
<feature type="transmembrane region" description="Helical" evidence="7">
    <location>
        <begin position="256"/>
        <end position="279"/>
    </location>
</feature>
<keyword evidence="6 7" id="KW-0472">Membrane</keyword>
<evidence type="ECO:0000256" key="7">
    <source>
        <dbReference type="SAM" id="Phobius"/>
    </source>
</evidence>
<dbReference type="SUPFAM" id="SSF103481">
    <property type="entry name" value="Multidrug resistance efflux transporter EmrE"/>
    <property type="match status" value="2"/>
</dbReference>
<keyword evidence="4 7" id="KW-0812">Transmembrane</keyword>
<dbReference type="Proteomes" id="UP000663801">
    <property type="component" value="Unassembled WGS sequence"/>
</dbReference>
<evidence type="ECO:0000313" key="10">
    <source>
        <dbReference type="Proteomes" id="UP000663801"/>
    </source>
</evidence>
<evidence type="ECO:0000256" key="5">
    <source>
        <dbReference type="ARBA" id="ARBA00022989"/>
    </source>
</evidence>
<evidence type="ECO:0000256" key="1">
    <source>
        <dbReference type="ARBA" id="ARBA00004651"/>
    </source>
</evidence>
<feature type="domain" description="EamA" evidence="8">
    <location>
        <begin position="138"/>
        <end position="272"/>
    </location>
</feature>
<dbReference type="Pfam" id="PF00892">
    <property type="entry name" value="EamA"/>
    <property type="match status" value="2"/>
</dbReference>
<protein>
    <submittedName>
        <fullName evidence="9">DMT family transporter</fullName>
    </submittedName>
</protein>
<name>A0A938YH42_9ACTN</name>
<sequence>MLVLLVVAVGWGSSFPLTKVMLDSLASLPFLTTRFTLAAVVMVALFLPALRRLSRRDLGRGVWLGLAYGGAQIVQTFGLETTPASVSGFITGLYVVLTPLWAAVLLRIRIPPRVWVAAVIATVGLALLALNGFSVGTGEALTLVSAALYALHIVGLGVWATARNALGLAVVQAVVTAVICAAGAVVHDPGANFLPSGAVDWTVLVYLAVIPGAVALVAQSWAQAHLDPSRAAIIMSTEPVWAAVLAITFLDEELTWRITLGGLLMLTAMAIVESGALRLGRRRHGRAGRGTPSGAPPDR</sequence>
<evidence type="ECO:0000256" key="4">
    <source>
        <dbReference type="ARBA" id="ARBA00022692"/>
    </source>
</evidence>
<comment type="similarity">
    <text evidence="2">Belongs to the EamA transporter family.</text>
</comment>
<dbReference type="InterPro" id="IPR037185">
    <property type="entry name" value="EmrE-like"/>
</dbReference>
<evidence type="ECO:0000256" key="3">
    <source>
        <dbReference type="ARBA" id="ARBA00022475"/>
    </source>
</evidence>
<keyword evidence="5 7" id="KW-1133">Transmembrane helix</keyword>
<feature type="transmembrane region" description="Helical" evidence="7">
    <location>
        <begin position="166"/>
        <end position="186"/>
    </location>
</feature>
<comment type="caution">
    <text evidence="9">The sequence shown here is derived from an EMBL/GenBank/DDBJ whole genome shotgun (WGS) entry which is preliminary data.</text>
</comment>
<reference evidence="9" key="1">
    <citation type="submission" date="2021-01" db="EMBL/GenBank/DDBJ databases">
        <title>KCTC 19127 draft genome.</title>
        <authorList>
            <person name="An D."/>
        </authorList>
    </citation>
    <scope>NUCLEOTIDE SEQUENCE</scope>
    <source>
        <strain evidence="9">KCTC 19127</strain>
    </source>
</reference>
<gene>
    <name evidence="9" type="ORF">JL107_14080</name>
</gene>
<dbReference type="PANTHER" id="PTHR42920">
    <property type="entry name" value="OS03G0707200 PROTEIN-RELATED"/>
    <property type="match status" value="1"/>
</dbReference>
<feature type="transmembrane region" description="Helical" evidence="7">
    <location>
        <begin position="85"/>
        <end position="106"/>
    </location>
</feature>
<evidence type="ECO:0000313" key="9">
    <source>
        <dbReference type="EMBL" id="MBM9477575.1"/>
    </source>
</evidence>
<feature type="transmembrane region" description="Helical" evidence="7">
    <location>
        <begin position="198"/>
        <end position="218"/>
    </location>
</feature>
<feature type="domain" description="EamA" evidence="8">
    <location>
        <begin position="2"/>
        <end position="129"/>
    </location>
</feature>
<dbReference type="RefSeq" id="WP_205257698.1">
    <property type="nucleotide sequence ID" value="NZ_BAAAPV010000005.1"/>
</dbReference>
<feature type="transmembrane region" description="Helical" evidence="7">
    <location>
        <begin position="113"/>
        <end position="134"/>
    </location>
</feature>
<keyword evidence="3" id="KW-1003">Cell membrane</keyword>
<dbReference type="InterPro" id="IPR000620">
    <property type="entry name" value="EamA_dom"/>
</dbReference>
<feature type="transmembrane region" description="Helical" evidence="7">
    <location>
        <begin position="230"/>
        <end position="250"/>
    </location>
</feature>
<dbReference type="InterPro" id="IPR051258">
    <property type="entry name" value="Diverse_Substrate_Transporter"/>
</dbReference>
<dbReference type="EMBL" id="JAERWL010000011">
    <property type="protein sequence ID" value="MBM9477575.1"/>
    <property type="molecule type" value="Genomic_DNA"/>
</dbReference>
<evidence type="ECO:0000256" key="6">
    <source>
        <dbReference type="ARBA" id="ARBA00023136"/>
    </source>
</evidence>